<organism evidence="1 2">
    <name type="scientific">Corynebacterium minutissimum</name>
    <dbReference type="NCBI Taxonomy" id="38301"/>
    <lineage>
        <taxon>Bacteria</taxon>
        <taxon>Bacillati</taxon>
        <taxon>Actinomycetota</taxon>
        <taxon>Actinomycetes</taxon>
        <taxon>Mycobacteriales</taxon>
        <taxon>Corynebacteriaceae</taxon>
        <taxon>Corynebacterium</taxon>
    </lineage>
</organism>
<evidence type="ECO:0000313" key="1">
    <source>
        <dbReference type="EMBL" id="STC77453.1"/>
    </source>
</evidence>
<evidence type="ECO:0000313" key="2">
    <source>
        <dbReference type="Proteomes" id="UP000254287"/>
    </source>
</evidence>
<accession>A0A376CY72</accession>
<dbReference type="EMBL" id="UFXP01000001">
    <property type="protein sequence ID" value="STC77453.1"/>
    <property type="molecule type" value="Genomic_DNA"/>
</dbReference>
<sequence>MFRMTTKEFEPLLTPAGTPFLATVYGGLPQLVVRSPHLGDLEAWYHLNGAEWVRADDEDVNIIASFVPVPLIDVDECDCDCGLCDDE</sequence>
<dbReference type="Proteomes" id="UP000254287">
    <property type="component" value="Unassembled WGS sequence"/>
</dbReference>
<dbReference type="AlphaFoldDB" id="A0A376CY72"/>
<reference evidence="1 2" key="1">
    <citation type="submission" date="2018-06" db="EMBL/GenBank/DDBJ databases">
        <authorList>
            <consortium name="Pathogen Informatics"/>
            <person name="Doyle S."/>
        </authorList>
    </citation>
    <scope>NUCLEOTIDE SEQUENCE [LARGE SCALE GENOMIC DNA]</scope>
    <source>
        <strain evidence="1 2">NCTC10289</strain>
    </source>
</reference>
<protein>
    <submittedName>
        <fullName evidence="1">Uncharacterized protein</fullName>
    </submittedName>
</protein>
<proteinExistence type="predicted"/>
<gene>
    <name evidence="1" type="ORF">NCTC10289_01266</name>
</gene>
<name>A0A376CY72_9CORY</name>